<dbReference type="NCBIfam" id="NF003699">
    <property type="entry name" value="PRK05312.1"/>
    <property type="match status" value="1"/>
</dbReference>
<feature type="binding site" evidence="7">
    <location>
        <position position="133"/>
    </location>
    <ligand>
        <name>substrate</name>
    </ligand>
</feature>
<protein>
    <recommendedName>
        <fullName evidence="7">4-hydroxythreonine-4-phosphate dehydrogenase</fullName>
        <ecNumber evidence="7">1.1.1.262</ecNumber>
    </recommendedName>
    <alternativeName>
        <fullName evidence="7">4-(phosphohydroxy)-L-threonine dehydrogenase</fullName>
    </alternativeName>
</protein>
<accession>A0A7W8MFI0</accession>
<comment type="similarity">
    <text evidence="7">Belongs to the PdxA family.</text>
</comment>
<keyword evidence="9" id="KW-1185">Reference proteome</keyword>
<comment type="pathway">
    <text evidence="7">Cofactor biosynthesis; pyridoxine 5'-phosphate biosynthesis; pyridoxine 5'-phosphate from D-erythrose 4-phosphate: step 4/5.</text>
</comment>
<sequence length="352" mass="36127">MTPAPPLALTMGEPAGVGPEIIAAAWRALKEGPQPFAVVGDAALMRAQGVPVESIAAPADAARAFARAVPVLDSPLPAPVTPGRPEAANAGAVADWIEQAVNLALAGEVAGLVTAPIAKAPLYAAGFRFPGHTEFIAELTAEAPFAGVRGPVMMLTAKDLRACLVTIHAPLAEVPELVTGERVRRTARVVHEAMKRDFGIARPRLALAALNPHAGESGALGLEEIGVLAPAAAALRGEGVEITDPQPADTLFHDAARAGYDAVLCLYHDQALIPVKTLDFWGGVNATLGLPVVRTSPDHGTGFDIAGQGVARADSLIAAVTLAGEMARARAGQDSFSLRGRRWAGGPDEGAV</sequence>
<comment type="function">
    <text evidence="7">Catalyzes the NAD(P)-dependent oxidation of 4-(phosphooxy)-L-threonine (HTP) into 2-amino-3-oxo-4-(phosphooxy)butyric acid which spontaneously decarboxylates to form 3-amino-2-oxopropyl phosphate (AHAP).</text>
</comment>
<keyword evidence="3 7" id="KW-0521">NADP</keyword>
<dbReference type="GO" id="GO:0000287">
    <property type="term" value="F:magnesium ion binding"/>
    <property type="evidence" value="ECO:0007669"/>
    <property type="project" value="UniProtKB-UniRule"/>
</dbReference>
<evidence type="ECO:0000256" key="4">
    <source>
        <dbReference type="ARBA" id="ARBA00023002"/>
    </source>
</evidence>
<feature type="binding site" evidence="7">
    <location>
        <position position="213"/>
    </location>
    <ligand>
        <name>a divalent metal cation</name>
        <dbReference type="ChEBI" id="CHEBI:60240"/>
        <note>ligand shared between dimeric partners</note>
    </ligand>
</feature>
<dbReference type="PANTHER" id="PTHR30004">
    <property type="entry name" value="4-HYDROXYTHREONINE-4-PHOSPHATE DEHYDROGENASE"/>
    <property type="match status" value="1"/>
</dbReference>
<dbReference type="GO" id="GO:0042823">
    <property type="term" value="P:pyridoxal phosphate biosynthetic process"/>
    <property type="evidence" value="ECO:0007669"/>
    <property type="project" value="UniProtKB-UniRule"/>
</dbReference>
<comment type="miscellaneous">
    <text evidence="7">The active site is located at the dimer interface.</text>
</comment>
<evidence type="ECO:0000256" key="7">
    <source>
        <dbReference type="HAMAP-Rule" id="MF_00536"/>
    </source>
</evidence>
<dbReference type="PANTHER" id="PTHR30004:SF6">
    <property type="entry name" value="D-THREONATE 4-PHOSPHATE DEHYDROGENASE"/>
    <property type="match status" value="1"/>
</dbReference>
<reference evidence="8 9" key="1">
    <citation type="submission" date="2020-08" db="EMBL/GenBank/DDBJ databases">
        <title>Genomic Encyclopedia of Type Strains, Phase IV (KMG-IV): sequencing the most valuable type-strain genomes for metagenomic binning, comparative biology and taxonomic classification.</title>
        <authorList>
            <person name="Goeker M."/>
        </authorList>
    </citation>
    <scope>NUCLEOTIDE SEQUENCE [LARGE SCALE GENOMIC DNA]</scope>
    <source>
        <strain evidence="8 9">DSM 25335</strain>
    </source>
</reference>
<comment type="catalytic activity">
    <reaction evidence="7">
        <text>4-(phosphooxy)-L-threonine + NAD(+) = 3-amino-2-oxopropyl phosphate + CO2 + NADH</text>
        <dbReference type="Rhea" id="RHEA:32275"/>
        <dbReference type="ChEBI" id="CHEBI:16526"/>
        <dbReference type="ChEBI" id="CHEBI:57279"/>
        <dbReference type="ChEBI" id="CHEBI:57540"/>
        <dbReference type="ChEBI" id="CHEBI:57945"/>
        <dbReference type="ChEBI" id="CHEBI:58452"/>
        <dbReference type="EC" id="1.1.1.262"/>
    </reaction>
</comment>
<name>A0A7W8MFI0_9CAUL</name>
<dbReference type="HAMAP" id="MF_00536">
    <property type="entry name" value="PdxA"/>
    <property type="match status" value="1"/>
</dbReference>
<dbReference type="NCBIfam" id="TIGR00557">
    <property type="entry name" value="pdxA"/>
    <property type="match status" value="1"/>
</dbReference>
<dbReference type="EC" id="1.1.1.262" evidence="7"/>
<evidence type="ECO:0000256" key="3">
    <source>
        <dbReference type="ARBA" id="ARBA00022857"/>
    </source>
</evidence>
<feature type="binding site" evidence="7">
    <location>
        <position position="268"/>
    </location>
    <ligand>
        <name>a divalent metal cation</name>
        <dbReference type="ChEBI" id="CHEBI:60240"/>
        <note>ligand shared between dimeric partners</note>
    </ligand>
</feature>
<evidence type="ECO:0000313" key="9">
    <source>
        <dbReference type="Proteomes" id="UP000566663"/>
    </source>
</evidence>
<proteinExistence type="inferred from homology"/>
<dbReference type="GO" id="GO:0051287">
    <property type="term" value="F:NAD binding"/>
    <property type="evidence" value="ECO:0007669"/>
    <property type="project" value="InterPro"/>
</dbReference>
<dbReference type="InterPro" id="IPR005255">
    <property type="entry name" value="PdxA_fam"/>
</dbReference>
<comment type="subunit">
    <text evidence="7">Homodimer.</text>
</comment>
<evidence type="ECO:0000256" key="5">
    <source>
        <dbReference type="ARBA" id="ARBA00023027"/>
    </source>
</evidence>
<keyword evidence="7" id="KW-0460">Magnesium</keyword>
<keyword evidence="7" id="KW-0170">Cobalt</keyword>
<dbReference type="GO" id="GO:0008615">
    <property type="term" value="P:pyridoxine biosynthetic process"/>
    <property type="evidence" value="ECO:0007669"/>
    <property type="project" value="UniProtKB-UniRule"/>
</dbReference>
<keyword evidence="7" id="KW-0862">Zinc</keyword>
<feature type="binding site" evidence="7">
    <location>
        <position position="294"/>
    </location>
    <ligand>
        <name>substrate</name>
    </ligand>
</feature>
<dbReference type="GO" id="GO:0008270">
    <property type="term" value="F:zinc ion binding"/>
    <property type="evidence" value="ECO:0007669"/>
    <property type="project" value="UniProtKB-UniRule"/>
</dbReference>
<dbReference type="AlphaFoldDB" id="A0A7W8MFI0"/>
<dbReference type="EMBL" id="JACHFZ010000001">
    <property type="protein sequence ID" value="MBB5291193.1"/>
    <property type="molecule type" value="Genomic_DNA"/>
</dbReference>
<comment type="subcellular location">
    <subcellularLocation>
        <location evidence="7">Cytoplasm</location>
    </subcellularLocation>
</comment>
<dbReference type="Proteomes" id="UP000566663">
    <property type="component" value="Unassembled WGS sequence"/>
</dbReference>
<keyword evidence="4 7" id="KW-0560">Oxidoreductase</keyword>
<evidence type="ECO:0000256" key="2">
    <source>
        <dbReference type="ARBA" id="ARBA00022723"/>
    </source>
</evidence>
<dbReference type="InterPro" id="IPR037510">
    <property type="entry name" value="PdxA"/>
</dbReference>
<evidence type="ECO:0000256" key="6">
    <source>
        <dbReference type="ARBA" id="ARBA00023096"/>
    </source>
</evidence>
<keyword evidence="1 7" id="KW-0963">Cytoplasm</keyword>
<keyword evidence="5 7" id="KW-0520">NAD</keyword>
<feature type="binding site" evidence="7">
    <location>
        <position position="276"/>
    </location>
    <ligand>
        <name>substrate</name>
    </ligand>
</feature>
<comment type="cofactor">
    <cofactor evidence="7">
        <name>Zn(2+)</name>
        <dbReference type="ChEBI" id="CHEBI:29105"/>
    </cofactor>
    <cofactor evidence="7">
        <name>Mg(2+)</name>
        <dbReference type="ChEBI" id="CHEBI:18420"/>
    </cofactor>
    <cofactor evidence="7">
        <name>Co(2+)</name>
        <dbReference type="ChEBI" id="CHEBI:48828"/>
    </cofactor>
    <text evidence="7">Binds 1 divalent metal cation per subunit. Can use ions such as Zn(2+), Mg(2+) or Co(2+).</text>
</comment>
<dbReference type="SUPFAM" id="SSF53659">
    <property type="entry name" value="Isocitrate/Isopropylmalate dehydrogenase-like"/>
    <property type="match status" value="1"/>
</dbReference>
<keyword evidence="2 7" id="KW-0479">Metal-binding</keyword>
<organism evidence="8 9">
    <name type="scientific">Brevundimonas basaltis</name>
    <dbReference type="NCBI Taxonomy" id="472166"/>
    <lineage>
        <taxon>Bacteria</taxon>
        <taxon>Pseudomonadati</taxon>
        <taxon>Pseudomonadota</taxon>
        <taxon>Alphaproteobacteria</taxon>
        <taxon>Caulobacterales</taxon>
        <taxon>Caulobacteraceae</taxon>
        <taxon>Brevundimonas</taxon>
    </lineage>
</organism>
<dbReference type="GO" id="GO:0005737">
    <property type="term" value="C:cytoplasm"/>
    <property type="evidence" value="ECO:0007669"/>
    <property type="project" value="UniProtKB-SubCell"/>
</dbReference>
<evidence type="ECO:0000256" key="1">
    <source>
        <dbReference type="ARBA" id="ARBA00022490"/>
    </source>
</evidence>
<keyword evidence="6 7" id="KW-0664">Pyridoxine biosynthesis</keyword>
<dbReference type="GO" id="GO:0050897">
    <property type="term" value="F:cobalt ion binding"/>
    <property type="evidence" value="ECO:0007669"/>
    <property type="project" value="UniProtKB-UniRule"/>
</dbReference>
<feature type="binding site" evidence="7">
    <location>
        <position position="132"/>
    </location>
    <ligand>
        <name>substrate</name>
    </ligand>
</feature>
<comment type="caution">
    <text evidence="8">The sequence shown here is derived from an EMBL/GenBank/DDBJ whole genome shotgun (WGS) entry which is preliminary data.</text>
</comment>
<gene>
    <name evidence="7" type="primary">pdxA</name>
    <name evidence="8" type="ORF">HNQ67_000689</name>
</gene>
<dbReference type="Pfam" id="PF04166">
    <property type="entry name" value="PdxA"/>
    <property type="match status" value="1"/>
</dbReference>
<evidence type="ECO:0000313" key="8">
    <source>
        <dbReference type="EMBL" id="MBB5291193.1"/>
    </source>
</evidence>
<dbReference type="Gene3D" id="3.40.718.10">
    <property type="entry name" value="Isopropylmalate Dehydrogenase"/>
    <property type="match status" value="1"/>
</dbReference>
<dbReference type="GO" id="GO:0050570">
    <property type="term" value="F:4-hydroxythreonine-4-phosphate dehydrogenase activity"/>
    <property type="evidence" value="ECO:0007669"/>
    <property type="project" value="UniProtKB-UniRule"/>
</dbReference>
<feature type="binding site" evidence="7">
    <location>
        <position position="168"/>
    </location>
    <ligand>
        <name>a divalent metal cation</name>
        <dbReference type="ChEBI" id="CHEBI:60240"/>
        <note>ligand shared between dimeric partners</note>
    </ligand>
</feature>
<feature type="binding site" evidence="7">
    <location>
        <position position="285"/>
    </location>
    <ligand>
        <name>substrate</name>
    </ligand>
</feature>
<dbReference type="UniPathway" id="UPA00244">
    <property type="reaction ID" value="UER00312"/>
</dbReference>